<dbReference type="PANTHER" id="PTHR12558">
    <property type="entry name" value="CELL DIVISION CYCLE 16,23,27"/>
    <property type="match status" value="1"/>
</dbReference>
<dbReference type="Pfam" id="PF13432">
    <property type="entry name" value="TPR_16"/>
    <property type="match status" value="2"/>
</dbReference>
<dbReference type="PROSITE" id="PS50005">
    <property type="entry name" value="TPR"/>
    <property type="match status" value="4"/>
</dbReference>
<dbReference type="InterPro" id="IPR011990">
    <property type="entry name" value="TPR-like_helical_dom_sf"/>
</dbReference>
<feature type="repeat" description="TPR" evidence="1">
    <location>
        <begin position="48"/>
        <end position="81"/>
    </location>
</feature>
<dbReference type="Pfam" id="PF14559">
    <property type="entry name" value="TPR_19"/>
    <property type="match status" value="1"/>
</dbReference>
<dbReference type="Proteomes" id="UP000055060">
    <property type="component" value="Unassembled WGS sequence"/>
</dbReference>
<dbReference type="SUPFAM" id="SSF48452">
    <property type="entry name" value="TPR-like"/>
    <property type="match status" value="1"/>
</dbReference>
<organism evidence="2">
    <name type="scientific">Longilinea arvoryzae</name>
    <dbReference type="NCBI Taxonomy" id="360412"/>
    <lineage>
        <taxon>Bacteria</taxon>
        <taxon>Bacillati</taxon>
        <taxon>Chloroflexota</taxon>
        <taxon>Anaerolineae</taxon>
        <taxon>Anaerolineales</taxon>
        <taxon>Anaerolineaceae</taxon>
        <taxon>Longilinea</taxon>
    </lineage>
</organism>
<dbReference type="STRING" id="360412.LARV_01795"/>
<accession>A0A0S7BHF0</accession>
<keyword evidence="1" id="KW-0802">TPR repeat</keyword>
<dbReference type="Gene3D" id="1.25.40.10">
    <property type="entry name" value="Tetratricopeptide repeat domain"/>
    <property type="match status" value="2"/>
</dbReference>
<protein>
    <submittedName>
        <fullName evidence="2">Protein containg FOG: TPR repeat</fullName>
    </submittedName>
</protein>
<dbReference type="RefSeq" id="WP_075073325.1">
    <property type="nucleotide sequence ID" value="NZ_DF967972.1"/>
</dbReference>
<evidence type="ECO:0000256" key="1">
    <source>
        <dbReference type="PROSITE-ProRule" id="PRU00339"/>
    </source>
</evidence>
<feature type="repeat" description="TPR" evidence="1">
    <location>
        <begin position="260"/>
        <end position="293"/>
    </location>
</feature>
<dbReference type="AlphaFoldDB" id="A0A0S7BHF0"/>
<reference evidence="2" key="1">
    <citation type="submission" date="2015-07" db="EMBL/GenBank/DDBJ databases">
        <title>Draft Genome Sequences of Anaerolinea thermolimosa IMO-1, Bellilinea caldifistulae GOMI-1, Leptolinea tardivitalis YMTK-2, Levilinea saccharolytica KIBI-1,Longilinea arvoryzae KOME-1, Previously Described as Members of the Anaerolineaceae (Chloroflexi).</title>
        <authorList>
            <person name="Sekiguchi Y."/>
            <person name="Ohashi A."/>
            <person name="Matsuura N."/>
            <person name="Tourlousse M.D."/>
        </authorList>
    </citation>
    <scope>NUCLEOTIDE SEQUENCE [LARGE SCALE GENOMIC DNA]</scope>
    <source>
        <strain evidence="2">KOME-1</strain>
    </source>
</reference>
<evidence type="ECO:0000313" key="3">
    <source>
        <dbReference type="Proteomes" id="UP000055060"/>
    </source>
</evidence>
<gene>
    <name evidence="2" type="ORF">LARV_01795</name>
</gene>
<keyword evidence="3" id="KW-1185">Reference proteome</keyword>
<feature type="repeat" description="TPR" evidence="1">
    <location>
        <begin position="226"/>
        <end position="259"/>
    </location>
</feature>
<dbReference type="EMBL" id="DF967972">
    <property type="protein sequence ID" value="GAP14035.1"/>
    <property type="molecule type" value="Genomic_DNA"/>
</dbReference>
<evidence type="ECO:0000313" key="2">
    <source>
        <dbReference type="EMBL" id="GAP14035.1"/>
    </source>
</evidence>
<sequence>MNKRRHRTNPVTIVLFFLAVGALIYVNQVIVPSTTPLFIPTATPTRAPETYIADAESLVSEGKISQAITAYKDAVQADPRNAGVKVSLAELEAMNGSYADAILHTEDALLLDTNNAMAHAVRGWALGLSGDYLASQTALKQAIEIDPNNPIPYAYLAEVLARMQQDGKGSMGTLDEAIEYSRKARDLGPDLLETHRARGIILELTGENADAIQEFEAAIAINPNIAELHIMLGRNYVAIGNDPAAEEQYYKANSLNPSDPWPDVYMSRLYLRTGDYVKAIQFAEQAVENDPSNSYFYINLGTMYYKNLMYPDSIKAFRLGLRGGTTEDGVELPGAALSGDNVDAYYFYGLALARNGECNEAVEISQMLQQTVPNDDIAMYNAQEMINICTGQSATETVATETITPEENSGVTDTPQP</sequence>
<name>A0A0S7BHF0_9CHLR</name>
<proteinExistence type="predicted"/>
<dbReference type="PANTHER" id="PTHR12558:SF13">
    <property type="entry name" value="CELL DIVISION CYCLE PROTEIN 27 HOMOLOG"/>
    <property type="match status" value="1"/>
</dbReference>
<feature type="repeat" description="TPR" evidence="1">
    <location>
        <begin position="192"/>
        <end position="225"/>
    </location>
</feature>
<dbReference type="SMART" id="SM00028">
    <property type="entry name" value="TPR"/>
    <property type="match status" value="8"/>
</dbReference>
<dbReference type="InterPro" id="IPR019734">
    <property type="entry name" value="TPR_rpt"/>
</dbReference>